<sequence length="47" mass="5597">MYLSPRVSYFQDYNEEKPSKNPAFQSVYLCSGMLPRQMVFEQIQKDC</sequence>
<proteinExistence type="predicted"/>
<comment type="caution">
    <text evidence="1">The sequence shown here is derived from an EMBL/GenBank/DDBJ whole genome shotgun (WGS) entry which is preliminary data.</text>
</comment>
<gene>
    <name evidence="1" type="ORF">B4122_0340</name>
</gene>
<dbReference type="EMBL" id="LJZV01000001">
    <property type="protein sequence ID" value="KZD95368.1"/>
    <property type="molecule type" value="Genomic_DNA"/>
</dbReference>
<organism evidence="1 2">
    <name type="scientific">Bacillus subtilis</name>
    <dbReference type="NCBI Taxonomy" id="1423"/>
    <lineage>
        <taxon>Bacteria</taxon>
        <taxon>Bacillati</taxon>
        <taxon>Bacillota</taxon>
        <taxon>Bacilli</taxon>
        <taxon>Bacillales</taxon>
        <taxon>Bacillaceae</taxon>
        <taxon>Bacillus</taxon>
    </lineage>
</organism>
<accession>A0AAP1EFH8</accession>
<name>A0AAP1EFH8_BACIU</name>
<evidence type="ECO:0000313" key="2">
    <source>
        <dbReference type="Proteomes" id="UP000076442"/>
    </source>
</evidence>
<protein>
    <submittedName>
        <fullName evidence="1">Uncharacterized protein</fullName>
    </submittedName>
</protein>
<dbReference type="Proteomes" id="UP000076442">
    <property type="component" value="Unassembled WGS sequence"/>
</dbReference>
<evidence type="ECO:0000313" key="1">
    <source>
        <dbReference type="EMBL" id="KZD95368.1"/>
    </source>
</evidence>
<dbReference type="AlphaFoldDB" id="A0AAP1EFH8"/>
<reference evidence="1 2" key="1">
    <citation type="submission" date="2015-09" db="EMBL/GenBank/DDBJ databases">
        <title>Spore heat resistance.</title>
        <authorList>
            <person name="Boekhorst J."/>
            <person name="Berendsen E.M."/>
            <person name="Wells-Bennik M.H."/>
            <person name="Kuipers O.P."/>
        </authorList>
    </citation>
    <scope>NUCLEOTIDE SEQUENCE [LARGE SCALE GENOMIC DNA]</scope>
    <source>
        <strain evidence="1 2">B4122</strain>
    </source>
</reference>